<organism evidence="2 3">
    <name type="scientific">Streptosporangium subroseum</name>
    <dbReference type="NCBI Taxonomy" id="106412"/>
    <lineage>
        <taxon>Bacteria</taxon>
        <taxon>Bacillati</taxon>
        <taxon>Actinomycetota</taxon>
        <taxon>Actinomycetes</taxon>
        <taxon>Streptosporangiales</taxon>
        <taxon>Streptosporangiaceae</taxon>
        <taxon>Streptosporangium</taxon>
    </lineage>
</organism>
<dbReference type="SUPFAM" id="SSF102588">
    <property type="entry name" value="LmbE-like"/>
    <property type="match status" value="1"/>
</dbReference>
<dbReference type="Proteomes" id="UP000198282">
    <property type="component" value="Unassembled WGS sequence"/>
</dbReference>
<accession>A0A239MLX5</accession>
<reference evidence="2 3" key="1">
    <citation type="submission" date="2017-06" db="EMBL/GenBank/DDBJ databases">
        <authorList>
            <person name="Kim H.J."/>
            <person name="Triplett B.A."/>
        </authorList>
    </citation>
    <scope>NUCLEOTIDE SEQUENCE [LARGE SCALE GENOMIC DNA]</scope>
    <source>
        <strain evidence="2 3">CGMCC 4.2132</strain>
    </source>
</reference>
<dbReference type="EMBL" id="FZOD01000042">
    <property type="protein sequence ID" value="SNT42829.1"/>
    <property type="molecule type" value="Genomic_DNA"/>
</dbReference>
<evidence type="ECO:0000313" key="3">
    <source>
        <dbReference type="Proteomes" id="UP000198282"/>
    </source>
</evidence>
<dbReference type="OrthoDB" id="158614at2"/>
<dbReference type="GO" id="GO:0016137">
    <property type="term" value="P:glycoside metabolic process"/>
    <property type="evidence" value="ECO:0007669"/>
    <property type="project" value="UniProtKB-ARBA"/>
</dbReference>
<dbReference type="AlphaFoldDB" id="A0A239MLX5"/>
<name>A0A239MLX5_9ACTN</name>
<keyword evidence="1" id="KW-0862">Zinc</keyword>
<dbReference type="GO" id="GO:0016811">
    <property type="term" value="F:hydrolase activity, acting on carbon-nitrogen (but not peptide) bonds, in linear amides"/>
    <property type="evidence" value="ECO:0007669"/>
    <property type="project" value="TreeGrafter"/>
</dbReference>
<dbReference type="RefSeq" id="WP_089211058.1">
    <property type="nucleotide sequence ID" value="NZ_FZOD01000042.1"/>
</dbReference>
<dbReference type="InterPro" id="IPR024078">
    <property type="entry name" value="LmbE-like_dom_sf"/>
</dbReference>
<evidence type="ECO:0000313" key="2">
    <source>
        <dbReference type="EMBL" id="SNT42829.1"/>
    </source>
</evidence>
<keyword evidence="3" id="KW-1185">Reference proteome</keyword>
<evidence type="ECO:0000256" key="1">
    <source>
        <dbReference type="ARBA" id="ARBA00022833"/>
    </source>
</evidence>
<dbReference type="PANTHER" id="PTHR12993">
    <property type="entry name" value="N-ACETYLGLUCOSAMINYL-PHOSPHATIDYLINOSITOL DE-N-ACETYLASE-RELATED"/>
    <property type="match status" value="1"/>
</dbReference>
<dbReference type="Gene3D" id="3.40.50.10320">
    <property type="entry name" value="LmbE-like"/>
    <property type="match status" value="1"/>
</dbReference>
<gene>
    <name evidence="2" type="ORF">SAMN05216276_104234</name>
</gene>
<proteinExistence type="predicted"/>
<dbReference type="PANTHER" id="PTHR12993:SF26">
    <property type="entry name" value="1D-MYO-INOSITOL 2-ACETAMIDO-2-DEOXY-ALPHA-D-GLUCOPYRANOSIDE DEACETYLASE"/>
    <property type="match status" value="1"/>
</dbReference>
<sequence>MNDELTVMAVHAHPDDEVLGTGGILARYADEGIRTVLVTCTNGEQGDGPGGVKPGEPGHDEAAVSAVRLQELRESAAHLGISHVELLGYRDSGMVGWSGNEAEDAFANVPVEVAAGRLAELMERYRPQVVVTYDENGAYGHPDHIQAHRIAMAATEASGIPRKLYYTAVPRERMAEWFEYLRSIDAAPEGMELPDDFGVPQEQITTVVDVAPYVERKVKALQAHASQGENIFFLRLPAEAQHQVFATESFIRQINHVPEAADHEDDLFDGLR</sequence>
<dbReference type="InterPro" id="IPR003737">
    <property type="entry name" value="GlcNAc_PI_deacetylase-related"/>
</dbReference>
<dbReference type="Pfam" id="PF02585">
    <property type="entry name" value="PIG-L"/>
    <property type="match status" value="1"/>
</dbReference>
<protein>
    <submittedName>
        <fullName evidence="2">N-acetylglucosaminyl deacetylase, LmbE family</fullName>
    </submittedName>
</protein>